<evidence type="ECO:0000313" key="5">
    <source>
        <dbReference type="Proteomes" id="UP000275461"/>
    </source>
</evidence>
<evidence type="ECO:0000256" key="1">
    <source>
        <dbReference type="ARBA" id="ARBA00008898"/>
    </source>
</evidence>
<evidence type="ECO:0000259" key="3">
    <source>
        <dbReference type="SMART" id="SM00903"/>
    </source>
</evidence>
<sequence>MNSIDPSALRGALGAFATGVAVTTARAPNGRPVAMTVNSFTGVSLNPPLVLWSAQRDVGPFDAFMASPYYAVHVLHAGQRGVADHFAQDIKDKFTRIPYLPGIGELPLLDDFTARFQCRVRDRLDGGDHVILMGEVLEVRYRPAEPLIFHAGHYLD</sequence>
<evidence type="ECO:0000313" key="4">
    <source>
        <dbReference type="EMBL" id="RLK51429.1"/>
    </source>
</evidence>
<dbReference type="InterPro" id="IPR002563">
    <property type="entry name" value="Flavin_Rdtase-like_dom"/>
</dbReference>
<dbReference type="Gene3D" id="2.30.110.10">
    <property type="entry name" value="Electron Transport, Fmn-binding Protein, Chain A"/>
    <property type="match status" value="1"/>
</dbReference>
<evidence type="ECO:0000256" key="2">
    <source>
        <dbReference type="ARBA" id="ARBA00023002"/>
    </source>
</evidence>
<keyword evidence="2" id="KW-0560">Oxidoreductase</keyword>
<proteinExistence type="inferred from homology"/>
<feature type="domain" description="Flavin reductase like" evidence="3">
    <location>
        <begin position="13"/>
        <end position="156"/>
    </location>
</feature>
<keyword evidence="5" id="KW-1185">Reference proteome</keyword>
<dbReference type="InterPro" id="IPR050268">
    <property type="entry name" value="NADH-dep_flavin_reductase"/>
</dbReference>
<accession>A0A498C8K3</accession>
<dbReference type="PANTHER" id="PTHR30466">
    <property type="entry name" value="FLAVIN REDUCTASE"/>
    <property type="match status" value="1"/>
</dbReference>
<dbReference type="EMBL" id="RCDA01000001">
    <property type="protein sequence ID" value="RLK51429.1"/>
    <property type="molecule type" value="Genomic_DNA"/>
</dbReference>
<gene>
    <name evidence="4" type="ORF">DFR31_1365</name>
</gene>
<dbReference type="RefSeq" id="WP_121441842.1">
    <property type="nucleotide sequence ID" value="NZ_RCDA01000001.1"/>
</dbReference>
<name>A0A498C8K3_9GAMM</name>
<dbReference type="GO" id="GO:0042602">
    <property type="term" value="F:riboflavin reductase (NADPH) activity"/>
    <property type="evidence" value="ECO:0007669"/>
    <property type="project" value="TreeGrafter"/>
</dbReference>
<comment type="caution">
    <text evidence="4">The sequence shown here is derived from an EMBL/GenBank/DDBJ whole genome shotgun (WGS) entry which is preliminary data.</text>
</comment>
<dbReference type="SUPFAM" id="SSF50475">
    <property type="entry name" value="FMN-binding split barrel"/>
    <property type="match status" value="1"/>
</dbReference>
<dbReference type="SMART" id="SM00903">
    <property type="entry name" value="Flavin_Reduct"/>
    <property type="match status" value="1"/>
</dbReference>
<dbReference type="Proteomes" id="UP000275461">
    <property type="component" value="Unassembled WGS sequence"/>
</dbReference>
<dbReference type="Pfam" id="PF01613">
    <property type="entry name" value="Flavin_Reduct"/>
    <property type="match status" value="1"/>
</dbReference>
<dbReference type="InterPro" id="IPR012349">
    <property type="entry name" value="Split_barrel_FMN-bd"/>
</dbReference>
<dbReference type="PANTHER" id="PTHR30466:SF11">
    <property type="entry name" value="FLAVIN-DEPENDENT MONOOXYGENASE, REDUCTASE SUBUNIT HSAB"/>
    <property type="match status" value="1"/>
</dbReference>
<dbReference type="AlphaFoldDB" id="A0A498C8K3"/>
<comment type="similarity">
    <text evidence="1">Belongs to the non-flavoprotein flavin reductase family.</text>
</comment>
<protein>
    <submittedName>
        <fullName evidence="4">Flavin reductase (DIM6/NTAB) family NADH-FMN oxidoreductase RutF</fullName>
    </submittedName>
</protein>
<dbReference type="OrthoDB" id="9792858at2"/>
<dbReference type="GO" id="GO:0010181">
    <property type="term" value="F:FMN binding"/>
    <property type="evidence" value="ECO:0007669"/>
    <property type="project" value="InterPro"/>
</dbReference>
<organism evidence="4 5">
    <name type="scientific">Alkalispirillum mobile</name>
    <dbReference type="NCBI Taxonomy" id="85925"/>
    <lineage>
        <taxon>Bacteria</taxon>
        <taxon>Pseudomonadati</taxon>
        <taxon>Pseudomonadota</taxon>
        <taxon>Gammaproteobacteria</taxon>
        <taxon>Chromatiales</taxon>
        <taxon>Ectothiorhodospiraceae</taxon>
        <taxon>Alkalispirillum</taxon>
    </lineage>
</organism>
<reference evidence="4 5" key="1">
    <citation type="submission" date="2018-10" db="EMBL/GenBank/DDBJ databases">
        <title>Genomic Encyclopedia of Type Strains, Phase IV (KMG-IV): sequencing the most valuable type-strain genomes for metagenomic binning, comparative biology and taxonomic classification.</title>
        <authorList>
            <person name="Goeker M."/>
        </authorList>
    </citation>
    <scope>NUCLEOTIDE SEQUENCE [LARGE SCALE GENOMIC DNA]</scope>
    <source>
        <strain evidence="4 5">DSM 12769</strain>
    </source>
</reference>